<dbReference type="Proteomes" id="UP000027834">
    <property type="component" value="Chromosome 2"/>
</dbReference>
<reference evidence="1" key="2">
    <citation type="submission" date="2021-03" db="EMBL/GenBank/DDBJ databases">
        <title>Complete genome sequence of Burkholderia seminalis 869T2.</title>
        <authorList>
            <person name="Hung S.-H."/>
            <person name="Huang C.-T."/>
            <person name="Huang C.-C."/>
            <person name="Kuo C.-H."/>
        </authorList>
    </citation>
    <scope>NUCLEOTIDE SEQUENCE</scope>
    <source>
        <strain evidence="1">869T2</strain>
    </source>
</reference>
<accession>A0A8A8D7P9</accession>
<proteinExistence type="predicted"/>
<evidence type="ECO:0000313" key="2">
    <source>
        <dbReference type="Proteomes" id="UP000027834"/>
    </source>
</evidence>
<organism evidence="1 2">
    <name type="scientific">Burkholderia seminalis</name>
    <dbReference type="NCBI Taxonomy" id="488731"/>
    <lineage>
        <taxon>Bacteria</taxon>
        <taxon>Pseudomonadati</taxon>
        <taxon>Pseudomonadota</taxon>
        <taxon>Betaproteobacteria</taxon>
        <taxon>Burkholderiales</taxon>
        <taxon>Burkholderiaceae</taxon>
        <taxon>Burkholderia</taxon>
        <taxon>Burkholderia cepacia complex</taxon>
    </lineage>
</organism>
<reference evidence="1" key="1">
    <citation type="submission" date="2014-04" db="EMBL/GenBank/DDBJ databases">
        <authorList>
            <person name="Ho Y.-N."/>
            <person name="Huang C.-C."/>
        </authorList>
    </citation>
    <scope>NUCLEOTIDE SEQUENCE</scope>
    <source>
        <strain evidence="1">869T2</strain>
    </source>
</reference>
<dbReference type="AlphaFoldDB" id="A0A8A8D7P9"/>
<evidence type="ECO:0000313" key="1">
    <source>
        <dbReference type="EMBL" id="QTO20855.1"/>
    </source>
</evidence>
<protein>
    <submittedName>
        <fullName evidence="1">Uncharacterized protein</fullName>
    </submittedName>
</protein>
<keyword evidence="2" id="KW-1185">Reference proteome</keyword>
<dbReference type="PROSITE" id="PS51257">
    <property type="entry name" value="PROKAR_LIPOPROTEIN"/>
    <property type="match status" value="1"/>
</dbReference>
<name>A0A8A8D7P9_9BURK</name>
<sequence length="123" mass="13532">MLKRTGMTASIGLACFVGNVAAQSPPKTPGPVVMIHFDYDAKDDARLHRLEQRLDRAVRRAGAGELGETELHRDGNDGYLYFHGASADRLYAIARPILKSSGWLTGMEVTLRRESGTEAFVTR</sequence>
<gene>
    <name evidence="1" type="ORF">DT99_026300</name>
</gene>
<dbReference type="EMBL" id="CP072521">
    <property type="protein sequence ID" value="QTO20855.1"/>
    <property type="molecule type" value="Genomic_DNA"/>
</dbReference>